<evidence type="ECO:0000256" key="1">
    <source>
        <dbReference type="ARBA" id="ARBA00001362"/>
    </source>
</evidence>
<keyword evidence="8" id="KW-0961">Cell wall biogenesis/degradation</keyword>
<comment type="function">
    <text evidence="9">Catalyzes hydrolysis of the D-alanyl-D-alanine dipeptide.</text>
</comment>
<comment type="cofactor">
    <cofactor evidence="9">
        <name>Zn(2+)</name>
        <dbReference type="ChEBI" id="CHEBI:29105"/>
    </cofactor>
    <text evidence="9">Binds 1 zinc ion per subunit.</text>
</comment>
<evidence type="ECO:0000256" key="4">
    <source>
        <dbReference type="ARBA" id="ARBA00022801"/>
    </source>
</evidence>
<dbReference type="EC" id="3.4.13.22" evidence="9"/>
<keyword evidence="7 9" id="KW-0482">Metalloprotease</keyword>
<organism evidence="10 11">
    <name type="scientific">Laspinema palackyanum D2a</name>
    <dbReference type="NCBI Taxonomy" id="2953684"/>
    <lineage>
        <taxon>Bacteria</taxon>
        <taxon>Bacillati</taxon>
        <taxon>Cyanobacteriota</taxon>
        <taxon>Cyanophyceae</taxon>
        <taxon>Oscillatoriophycideae</taxon>
        <taxon>Oscillatoriales</taxon>
        <taxon>Laspinemataceae</taxon>
        <taxon>Laspinema</taxon>
        <taxon>Laspinema palackyanum</taxon>
    </lineage>
</organism>
<gene>
    <name evidence="10" type="ORF">NG799_15495</name>
</gene>
<keyword evidence="4 9" id="KW-0378">Hydrolase</keyword>
<evidence type="ECO:0000256" key="8">
    <source>
        <dbReference type="ARBA" id="ARBA00023316"/>
    </source>
</evidence>
<evidence type="ECO:0000256" key="2">
    <source>
        <dbReference type="ARBA" id="ARBA00022670"/>
    </source>
</evidence>
<dbReference type="SUPFAM" id="SSF55166">
    <property type="entry name" value="Hedgehog/DD-peptidase"/>
    <property type="match status" value="1"/>
</dbReference>
<dbReference type="Pfam" id="PF01427">
    <property type="entry name" value="Peptidase_M15"/>
    <property type="match status" value="1"/>
</dbReference>
<comment type="similarity">
    <text evidence="9">Belongs to the peptidase M15D family.</text>
</comment>
<feature type="binding site" evidence="9">
    <location>
        <position position="222"/>
    </location>
    <ligand>
        <name>Zn(2+)</name>
        <dbReference type="ChEBI" id="CHEBI:29105"/>
        <note>catalytic</note>
    </ligand>
</feature>
<dbReference type="Gene3D" id="3.30.1380.10">
    <property type="match status" value="1"/>
</dbReference>
<evidence type="ECO:0000256" key="6">
    <source>
        <dbReference type="ARBA" id="ARBA00022997"/>
    </source>
</evidence>
<keyword evidence="2 9" id="KW-0645">Protease</keyword>
<protein>
    <recommendedName>
        <fullName evidence="9">D-alanyl-D-alanine dipeptidase</fullName>
        <shortName evidence="9">D-Ala-D-Ala dipeptidase</shortName>
        <ecNumber evidence="9">3.4.13.22</ecNumber>
    </recommendedName>
</protein>
<dbReference type="PANTHER" id="PTHR43126:SF1">
    <property type="entry name" value="D-ALANYL-D-ALANINE DIPEPTIDASE"/>
    <property type="match status" value="1"/>
</dbReference>
<feature type="binding site" evidence="9">
    <location>
        <position position="160"/>
    </location>
    <ligand>
        <name>Zn(2+)</name>
        <dbReference type="ChEBI" id="CHEBI:29105"/>
        <note>catalytic</note>
    </ligand>
</feature>
<evidence type="ECO:0000313" key="11">
    <source>
        <dbReference type="Proteomes" id="UP001525890"/>
    </source>
</evidence>
<proteinExistence type="inferred from homology"/>
<feature type="site" description="Transition state stabilizer" evidence="9">
    <location>
        <position position="126"/>
    </location>
</feature>
<evidence type="ECO:0000256" key="3">
    <source>
        <dbReference type="ARBA" id="ARBA00022723"/>
    </source>
</evidence>
<dbReference type="EMBL" id="JAMXFF010000023">
    <property type="protein sequence ID" value="MCT7967746.1"/>
    <property type="molecule type" value="Genomic_DNA"/>
</dbReference>
<reference evidence="10 11" key="1">
    <citation type="journal article" date="2022" name="Front. Microbiol.">
        <title>High genomic differentiation and limited gene flow indicate recent cryptic speciation within the genus Laspinema (cyanobacteria).</title>
        <authorList>
            <person name="Stanojkovic A."/>
            <person name="Skoupy S."/>
            <person name="Skaloud P."/>
            <person name="Dvorak P."/>
        </authorList>
    </citation>
    <scope>NUCLEOTIDE SEQUENCE [LARGE SCALE GENOMIC DNA]</scope>
    <source>
        <strain evidence="10 11">D2a</strain>
    </source>
</reference>
<keyword evidence="11" id="KW-1185">Reference proteome</keyword>
<sequence length="244" mass="27600">MKINYLLLFSVALGLIITFGPGQRAESVRIFDELKSKEGEVQNPSVVVQKISKTPQSEGENLVDIQDINPNITLDIRYATANNFLNVKLYSVPRCLLRTSVAQKLSRVQEQLQPMGLGLKVFDCYRPLSVTRKMWEVLPDPRYVANPARGSRHNRGAAVDLTLIDAMGNELEMPTDFDDFSDRAARDYPGTDVSPQARQNSQLLESVMTQQGFIPLITEWWHFDAENWQDYPLLDISLEEINAG</sequence>
<keyword evidence="3 9" id="KW-0479">Metal-binding</keyword>
<feature type="binding site" evidence="9">
    <location>
        <position position="153"/>
    </location>
    <ligand>
        <name>Zn(2+)</name>
        <dbReference type="ChEBI" id="CHEBI:29105"/>
        <note>catalytic</note>
    </ligand>
</feature>
<evidence type="ECO:0000256" key="7">
    <source>
        <dbReference type="ARBA" id="ARBA00023049"/>
    </source>
</evidence>
<keyword evidence="5 9" id="KW-0862">Zinc</keyword>
<comment type="catalytic activity">
    <reaction evidence="1 9">
        <text>D-alanyl-D-alanine + H2O = 2 D-alanine</text>
        <dbReference type="Rhea" id="RHEA:20661"/>
        <dbReference type="ChEBI" id="CHEBI:15377"/>
        <dbReference type="ChEBI" id="CHEBI:57416"/>
        <dbReference type="ChEBI" id="CHEBI:57822"/>
        <dbReference type="EC" id="3.4.13.22"/>
    </reaction>
</comment>
<dbReference type="Proteomes" id="UP001525890">
    <property type="component" value="Unassembled WGS sequence"/>
</dbReference>
<dbReference type="RefSeq" id="WP_368007310.1">
    <property type="nucleotide sequence ID" value="NZ_JAMXFF010000023.1"/>
</dbReference>
<evidence type="ECO:0000256" key="9">
    <source>
        <dbReference type="HAMAP-Rule" id="MF_01924"/>
    </source>
</evidence>
<evidence type="ECO:0000256" key="5">
    <source>
        <dbReference type="ARBA" id="ARBA00022833"/>
    </source>
</evidence>
<dbReference type="InterPro" id="IPR009045">
    <property type="entry name" value="Zn_M74/Hedgehog-like"/>
</dbReference>
<keyword evidence="6 9" id="KW-0224">Dipeptidase</keyword>
<accession>A0ABT2MW68</accession>
<comment type="caution">
    <text evidence="10">The sequence shown here is derived from an EMBL/GenBank/DDBJ whole genome shotgun (WGS) entry which is preliminary data.</text>
</comment>
<dbReference type="PANTHER" id="PTHR43126">
    <property type="entry name" value="D-ALANYL-D-ALANINE DIPEPTIDASE"/>
    <property type="match status" value="1"/>
</dbReference>
<evidence type="ECO:0000313" key="10">
    <source>
        <dbReference type="EMBL" id="MCT7967746.1"/>
    </source>
</evidence>
<dbReference type="HAMAP" id="MF_01924">
    <property type="entry name" value="A_A_dipeptidase"/>
    <property type="match status" value="1"/>
</dbReference>
<dbReference type="InterPro" id="IPR000755">
    <property type="entry name" value="A_A_dipeptidase"/>
</dbReference>
<dbReference type="CDD" id="cd14840">
    <property type="entry name" value="D-Ala-D-Ala_dipeptidase_Aad"/>
    <property type="match status" value="1"/>
</dbReference>
<feature type="active site" description="Proton donor/acceptor" evidence="9">
    <location>
        <position position="219"/>
    </location>
</feature>
<name>A0ABT2MW68_9CYAN</name>